<dbReference type="Pfam" id="PF13799">
    <property type="entry name" value="DUF4183"/>
    <property type="match status" value="1"/>
</dbReference>
<keyword evidence="3" id="KW-1185">Reference proteome</keyword>
<accession>A0ABS7D4B8</accession>
<protein>
    <submittedName>
        <fullName evidence="2">DUF4183 domain-containing protein</fullName>
    </submittedName>
</protein>
<organism evidence="2 3">
    <name type="scientific">Paenibacillus oenotherae</name>
    <dbReference type="NCBI Taxonomy" id="1435645"/>
    <lineage>
        <taxon>Bacteria</taxon>
        <taxon>Bacillati</taxon>
        <taxon>Bacillota</taxon>
        <taxon>Bacilli</taxon>
        <taxon>Bacillales</taxon>
        <taxon>Paenibacillaceae</taxon>
        <taxon>Paenibacillus</taxon>
    </lineage>
</organism>
<proteinExistence type="predicted"/>
<name>A0ABS7D4B8_9BACL</name>
<reference evidence="2 3" key="1">
    <citation type="submission" date="2021-07" db="EMBL/GenBank/DDBJ databases">
        <title>Paenibacillus radiodurans sp. nov., isolated from the southeastern edge of Tengger Desert.</title>
        <authorList>
            <person name="Zhang G."/>
        </authorList>
    </citation>
    <scope>NUCLEOTIDE SEQUENCE [LARGE SCALE GENOMIC DNA]</scope>
    <source>
        <strain evidence="2 3">DT7-4</strain>
    </source>
</reference>
<dbReference type="RefSeq" id="WP_219872001.1">
    <property type="nucleotide sequence ID" value="NZ_JAHZIJ010000004.1"/>
</dbReference>
<dbReference type="Proteomes" id="UP000812277">
    <property type="component" value="Unassembled WGS sequence"/>
</dbReference>
<evidence type="ECO:0000259" key="1">
    <source>
        <dbReference type="Pfam" id="PF13799"/>
    </source>
</evidence>
<dbReference type="InterPro" id="IPR025237">
    <property type="entry name" value="DUF4183"/>
</dbReference>
<evidence type="ECO:0000313" key="2">
    <source>
        <dbReference type="EMBL" id="MBW7474760.1"/>
    </source>
</evidence>
<dbReference type="EMBL" id="JAHZIJ010000004">
    <property type="protein sequence ID" value="MBW7474760.1"/>
    <property type="molecule type" value="Genomic_DNA"/>
</dbReference>
<sequence length="136" mass="13726">MAVIKIHLEAESVVSGTITITTVTSVVPTVRRYTATVVLGNILGGTTTIPATSFTGDNGAALPAGGLTVPTSSGYYNVYVNGVLQRSGLSTLSTTSLIISTALLIGASVVVEVVNFTSTASSTSTNNIAVTTTITD</sequence>
<evidence type="ECO:0000313" key="3">
    <source>
        <dbReference type="Proteomes" id="UP000812277"/>
    </source>
</evidence>
<comment type="caution">
    <text evidence="2">The sequence shown here is derived from an EMBL/GenBank/DDBJ whole genome shotgun (WGS) entry which is preliminary data.</text>
</comment>
<gene>
    <name evidence="2" type="ORF">K0T92_08380</name>
</gene>
<feature type="domain" description="DUF4183" evidence="1">
    <location>
        <begin position="48"/>
        <end position="113"/>
    </location>
</feature>